<name>A0ABN7UHE8_GIGMA</name>
<dbReference type="Proteomes" id="UP000789901">
    <property type="component" value="Unassembled WGS sequence"/>
</dbReference>
<organism evidence="1 2">
    <name type="scientific">Gigaspora margarita</name>
    <dbReference type="NCBI Taxonomy" id="4874"/>
    <lineage>
        <taxon>Eukaryota</taxon>
        <taxon>Fungi</taxon>
        <taxon>Fungi incertae sedis</taxon>
        <taxon>Mucoromycota</taxon>
        <taxon>Glomeromycotina</taxon>
        <taxon>Glomeromycetes</taxon>
        <taxon>Diversisporales</taxon>
        <taxon>Gigasporaceae</taxon>
        <taxon>Gigaspora</taxon>
    </lineage>
</organism>
<protein>
    <submittedName>
        <fullName evidence="1">5875_t:CDS:1</fullName>
    </submittedName>
</protein>
<proteinExistence type="predicted"/>
<dbReference type="EMBL" id="CAJVQB010003097">
    <property type="protein sequence ID" value="CAG8597457.1"/>
    <property type="molecule type" value="Genomic_DNA"/>
</dbReference>
<sequence>MHDSDTESKCIENKTTSSLITTAKWKHFLKLDLAYEALIKFINKEPELGGKIRDKIESNLPLGRNASAKKKIITKDSLYKLQYTPNCFKEMNQEEFDYFLQKFQEGTI</sequence>
<comment type="caution">
    <text evidence="1">The sequence shown here is derived from an EMBL/GenBank/DDBJ whole genome shotgun (WGS) entry which is preliminary data.</text>
</comment>
<evidence type="ECO:0000313" key="2">
    <source>
        <dbReference type="Proteomes" id="UP000789901"/>
    </source>
</evidence>
<evidence type="ECO:0000313" key="1">
    <source>
        <dbReference type="EMBL" id="CAG8597457.1"/>
    </source>
</evidence>
<reference evidence="1 2" key="1">
    <citation type="submission" date="2021-06" db="EMBL/GenBank/DDBJ databases">
        <authorList>
            <person name="Kallberg Y."/>
            <person name="Tangrot J."/>
            <person name="Rosling A."/>
        </authorList>
    </citation>
    <scope>NUCLEOTIDE SEQUENCE [LARGE SCALE GENOMIC DNA]</scope>
    <source>
        <strain evidence="1 2">120-4 pot B 10/14</strain>
    </source>
</reference>
<accession>A0ABN7UHE8</accession>
<gene>
    <name evidence="1" type="ORF">GMARGA_LOCUS6714</name>
</gene>
<keyword evidence="2" id="KW-1185">Reference proteome</keyword>